<dbReference type="EMBL" id="JACJUU010000010">
    <property type="protein sequence ID" value="MBC2770609.1"/>
    <property type="molecule type" value="Genomic_DNA"/>
</dbReference>
<feature type="transmembrane region" description="Helical" evidence="8">
    <location>
        <begin position="234"/>
        <end position="253"/>
    </location>
</feature>
<keyword evidence="3 9" id="KW-0808">Transferase</keyword>
<reference evidence="9 10" key="1">
    <citation type="submission" date="2020-08" db="EMBL/GenBank/DDBJ databases">
        <title>Paraeoetvoesia sp. YC-7-48 draft genome sequence.</title>
        <authorList>
            <person name="Yao L."/>
        </authorList>
    </citation>
    <scope>NUCLEOTIDE SEQUENCE [LARGE SCALE GENOMIC DNA]</scope>
    <source>
        <strain evidence="10">YC-7-48</strain>
    </source>
</reference>
<evidence type="ECO:0000256" key="8">
    <source>
        <dbReference type="SAM" id="Phobius"/>
    </source>
</evidence>
<keyword evidence="7" id="KW-0460">Magnesium</keyword>
<dbReference type="RefSeq" id="WP_185780288.1">
    <property type="nucleotide sequence ID" value="NZ_JACJUU010000010.1"/>
</dbReference>
<dbReference type="Proteomes" id="UP000545386">
    <property type="component" value="Unassembled WGS sequence"/>
</dbReference>
<feature type="transmembrane region" description="Helical" evidence="8">
    <location>
        <begin position="182"/>
        <end position="200"/>
    </location>
</feature>
<sequence length="349" mass="37413">MTLTLVLAALTAWALTGLLRRYALSRNVLDIPNERSSHTQPTPRGGGVAFVLVFTVFATAMALSNNGLTPALIGLLGAGLLVAITGFIDDHTPLPARWRLVGHFAGALCLLWAFNGLPTFNIFNTPLNLGAWGWLPGALYIVWLLNLYNFMDGIDGLAGAEALCVAGGGALLYALLGHTQMLWLPLLLTCSVLGFLVWNFPPAKIFMGDAGSGFLGITLAGLSLQAGHIDPNLFYSWLILLGVFVVDATLTLLRRLARKQKVYQAHRSHAYQYASRKLGSHKPVTLAVIAINLLWLLPLATATALQYINGITALAIAYVPLVIAAWRLGAGLPEPGTTQPTHTMPAQHP</sequence>
<feature type="transmembrane region" description="Helical" evidence="8">
    <location>
        <begin position="157"/>
        <end position="175"/>
    </location>
</feature>
<protein>
    <submittedName>
        <fullName evidence="9">Glycosyltransferase family 4 protein</fullName>
    </submittedName>
</protein>
<dbReference type="InterPro" id="IPR000715">
    <property type="entry name" value="Glycosyl_transferase_4"/>
</dbReference>
<dbReference type="GO" id="GO:0016780">
    <property type="term" value="F:phosphotransferase activity, for other substituted phosphate groups"/>
    <property type="evidence" value="ECO:0007669"/>
    <property type="project" value="InterPro"/>
</dbReference>
<dbReference type="GO" id="GO:0046872">
    <property type="term" value="F:metal ion binding"/>
    <property type="evidence" value="ECO:0007669"/>
    <property type="project" value="UniProtKB-KW"/>
</dbReference>
<accession>A0A842HNX6</accession>
<comment type="cofactor">
    <cofactor evidence="7">
        <name>Mg(2+)</name>
        <dbReference type="ChEBI" id="CHEBI:18420"/>
    </cofactor>
</comment>
<feature type="transmembrane region" description="Helical" evidence="8">
    <location>
        <begin position="45"/>
        <end position="63"/>
    </location>
</feature>
<feature type="binding site" evidence="7">
    <location>
        <position position="149"/>
    </location>
    <ligand>
        <name>Mg(2+)</name>
        <dbReference type="ChEBI" id="CHEBI:18420"/>
    </ligand>
</feature>
<keyword evidence="5 8" id="KW-1133">Transmembrane helix</keyword>
<dbReference type="Pfam" id="PF00953">
    <property type="entry name" value="Glycos_transf_4"/>
    <property type="match status" value="1"/>
</dbReference>
<evidence type="ECO:0000313" key="10">
    <source>
        <dbReference type="Proteomes" id="UP000545386"/>
    </source>
</evidence>
<evidence type="ECO:0000256" key="1">
    <source>
        <dbReference type="ARBA" id="ARBA00004651"/>
    </source>
</evidence>
<feature type="transmembrane region" description="Helical" evidence="8">
    <location>
        <begin position="70"/>
        <end position="88"/>
    </location>
</feature>
<organism evidence="9 10">
    <name type="scientific">Pusillimonas minor</name>
    <dbReference type="NCBI Taxonomy" id="2697024"/>
    <lineage>
        <taxon>Bacteria</taxon>
        <taxon>Pseudomonadati</taxon>
        <taxon>Pseudomonadota</taxon>
        <taxon>Betaproteobacteria</taxon>
        <taxon>Burkholderiales</taxon>
        <taxon>Alcaligenaceae</taxon>
        <taxon>Pusillimonas</taxon>
    </lineage>
</organism>
<feature type="transmembrane region" description="Helical" evidence="8">
    <location>
        <begin position="129"/>
        <end position="151"/>
    </location>
</feature>
<evidence type="ECO:0000256" key="4">
    <source>
        <dbReference type="ARBA" id="ARBA00022692"/>
    </source>
</evidence>
<name>A0A842HNX6_9BURK</name>
<proteinExistence type="predicted"/>
<evidence type="ECO:0000313" key="9">
    <source>
        <dbReference type="EMBL" id="MBC2770609.1"/>
    </source>
</evidence>
<keyword evidence="4 8" id="KW-0812">Transmembrane</keyword>
<comment type="caution">
    <text evidence="9">The sequence shown here is derived from an EMBL/GenBank/DDBJ whole genome shotgun (WGS) entry which is preliminary data.</text>
</comment>
<keyword evidence="6 8" id="KW-0472">Membrane</keyword>
<keyword evidence="10" id="KW-1185">Reference proteome</keyword>
<evidence type="ECO:0000256" key="3">
    <source>
        <dbReference type="ARBA" id="ARBA00022679"/>
    </source>
</evidence>
<keyword evidence="7" id="KW-0479">Metal-binding</keyword>
<gene>
    <name evidence="9" type="ORF">GTU67_11900</name>
</gene>
<feature type="transmembrane region" description="Helical" evidence="8">
    <location>
        <begin position="284"/>
        <end position="301"/>
    </location>
</feature>
<evidence type="ECO:0000256" key="7">
    <source>
        <dbReference type="PIRSR" id="PIRSR600715-1"/>
    </source>
</evidence>
<dbReference type="GO" id="GO:0009103">
    <property type="term" value="P:lipopolysaccharide biosynthetic process"/>
    <property type="evidence" value="ECO:0007669"/>
    <property type="project" value="TreeGrafter"/>
</dbReference>
<dbReference type="GO" id="GO:0005886">
    <property type="term" value="C:plasma membrane"/>
    <property type="evidence" value="ECO:0007669"/>
    <property type="project" value="UniProtKB-SubCell"/>
</dbReference>
<evidence type="ECO:0000256" key="6">
    <source>
        <dbReference type="ARBA" id="ARBA00023136"/>
    </source>
</evidence>
<feature type="binding site" evidence="7">
    <location>
        <position position="209"/>
    </location>
    <ligand>
        <name>Mg(2+)</name>
        <dbReference type="ChEBI" id="CHEBI:18420"/>
    </ligand>
</feature>
<dbReference type="PANTHER" id="PTHR22926">
    <property type="entry name" value="PHOSPHO-N-ACETYLMURAMOYL-PENTAPEPTIDE-TRANSFERASE"/>
    <property type="match status" value="1"/>
</dbReference>
<keyword evidence="2" id="KW-1003">Cell membrane</keyword>
<evidence type="ECO:0000256" key="2">
    <source>
        <dbReference type="ARBA" id="ARBA00022475"/>
    </source>
</evidence>
<feature type="transmembrane region" description="Helical" evidence="8">
    <location>
        <begin position="307"/>
        <end position="326"/>
    </location>
</feature>
<dbReference type="PANTHER" id="PTHR22926:SF3">
    <property type="entry name" value="UNDECAPRENYL-PHOSPHATE ALPHA-N-ACETYLGLUCOSAMINYL 1-PHOSPHATE TRANSFERASE"/>
    <property type="match status" value="1"/>
</dbReference>
<feature type="transmembrane region" description="Helical" evidence="8">
    <location>
        <begin position="100"/>
        <end position="117"/>
    </location>
</feature>
<dbReference type="GO" id="GO:0071555">
    <property type="term" value="P:cell wall organization"/>
    <property type="evidence" value="ECO:0007669"/>
    <property type="project" value="TreeGrafter"/>
</dbReference>
<dbReference type="AlphaFoldDB" id="A0A842HNX6"/>
<dbReference type="GO" id="GO:0044038">
    <property type="term" value="P:cell wall macromolecule biosynthetic process"/>
    <property type="evidence" value="ECO:0007669"/>
    <property type="project" value="TreeGrafter"/>
</dbReference>
<evidence type="ECO:0000256" key="5">
    <source>
        <dbReference type="ARBA" id="ARBA00022989"/>
    </source>
</evidence>
<comment type="subcellular location">
    <subcellularLocation>
        <location evidence="1">Cell membrane</location>
        <topology evidence="1">Multi-pass membrane protein</topology>
    </subcellularLocation>
</comment>
<dbReference type="CDD" id="cd06854">
    <property type="entry name" value="GT_WbpL_WbcO_like"/>
    <property type="match status" value="1"/>
</dbReference>